<evidence type="ECO:0000313" key="2">
    <source>
        <dbReference type="Proteomes" id="UP000761534"/>
    </source>
</evidence>
<reference evidence="1" key="1">
    <citation type="journal article" date="2019" name="G3 (Bethesda)">
        <title>Genome Assemblies of Two Rare Opportunistic Yeast Pathogens: Diutina rugosa (syn. Candida rugosa) and Trichomonascus ciferrii (syn. Candida ciferrii).</title>
        <authorList>
            <person name="Mixao V."/>
            <person name="Saus E."/>
            <person name="Hansen A.P."/>
            <person name="Lass-Florl C."/>
            <person name="Gabaldon T."/>
        </authorList>
    </citation>
    <scope>NUCLEOTIDE SEQUENCE</scope>
    <source>
        <strain evidence="1">CBS 4856</strain>
    </source>
</reference>
<dbReference type="Proteomes" id="UP000761534">
    <property type="component" value="Unassembled WGS sequence"/>
</dbReference>
<name>A0A642UHK7_9ASCO</name>
<dbReference type="VEuPathDB" id="FungiDB:TRICI_006375"/>
<sequence>MFIVTSIVVGGMAVYYAPDDAHDVVEPDEGDYLQADEEGDEGHVDCGGEAALVVAVLVEVAAGGDDVGHVAPGRVGDIVVDDVAPGDPGDEEEAEEGVAEPVVALVLEHLRRGEDGVDNVHEDHDDVADARVEVVVRAGDETAGDDVVGEHLNVVLALLLDVEHVDLADPAGHLHQVVGLHERMQLIMGPANPEVTGRKSILGVVQ</sequence>
<protein>
    <submittedName>
        <fullName evidence="1">Uncharacterized protein</fullName>
    </submittedName>
</protein>
<evidence type="ECO:0000313" key="1">
    <source>
        <dbReference type="EMBL" id="KAA8899206.1"/>
    </source>
</evidence>
<dbReference type="EMBL" id="SWFS01000527">
    <property type="protein sequence ID" value="KAA8899206.1"/>
    <property type="molecule type" value="Genomic_DNA"/>
</dbReference>
<gene>
    <name evidence="1" type="ORF">TRICI_006375</name>
</gene>
<proteinExistence type="predicted"/>
<organism evidence="1 2">
    <name type="scientific">Trichomonascus ciferrii</name>
    <dbReference type="NCBI Taxonomy" id="44093"/>
    <lineage>
        <taxon>Eukaryota</taxon>
        <taxon>Fungi</taxon>
        <taxon>Dikarya</taxon>
        <taxon>Ascomycota</taxon>
        <taxon>Saccharomycotina</taxon>
        <taxon>Dipodascomycetes</taxon>
        <taxon>Dipodascales</taxon>
        <taxon>Trichomonascaceae</taxon>
        <taxon>Trichomonascus</taxon>
        <taxon>Trichomonascus ciferrii complex</taxon>
    </lineage>
</organism>
<keyword evidence="2" id="KW-1185">Reference proteome</keyword>
<dbReference type="OrthoDB" id="10624967at2759"/>
<comment type="caution">
    <text evidence="1">The sequence shown here is derived from an EMBL/GenBank/DDBJ whole genome shotgun (WGS) entry which is preliminary data.</text>
</comment>
<dbReference type="AlphaFoldDB" id="A0A642UHK7"/>
<accession>A0A642UHK7</accession>